<feature type="non-terminal residue" evidence="1">
    <location>
        <position position="1"/>
    </location>
</feature>
<accession>A0A1A8MMJ8</accession>
<dbReference type="EMBL" id="HAEF01016495">
    <property type="protein sequence ID" value="SBR57654.1"/>
    <property type="molecule type" value="Transcribed_RNA"/>
</dbReference>
<organism evidence="1">
    <name type="scientific">Nothobranchius pienaari</name>
    <dbReference type="NCBI Taxonomy" id="704102"/>
    <lineage>
        <taxon>Eukaryota</taxon>
        <taxon>Metazoa</taxon>
        <taxon>Chordata</taxon>
        <taxon>Craniata</taxon>
        <taxon>Vertebrata</taxon>
        <taxon>Euteleostomi</taxon>
        <taxon>Actinopterygii</taxon>
        <taxon>Neopterygii</taxon>
        <taxon>Teleostei</taxon>
        <taxon>Neoteleostei</taxon>
        <taxon>Acanthomorphata</taxon>
        <taxon>Ovalentaria</taxon>
        <taxon>Atherinomorphae</taxon>
        <taxon>Cyprinodontiformes</taxon>
        <taxon>Nothobranchiidae</taxon>
        <taxon>Nothobranchius</taxon>
    </lineage>
</organism>
<gene>
    <name evidence="1" type="primary">CR936540.1</name>
</gene>
<protein>
    <submittedName>
        <fullName evidence="1">Uncharacterized protein</fullName>
    </submittedName>
</protein>
<sequence length="135" mass="14615">HGSSVDHDLSVHYDLLEPAETLEGQLSPSEAVSAKREEVSLVPVSGSHFVCKLLDSSAPDELSSIDPRSSSSDAGNTLCRQVTVPTDTFSQALFTDRRDSNKTTFPPRDPLKATVFYSNKASVQFSSVTTHVIYA</sequence>
<reference evidence="1" key="1">
    <citation type="submission" date="2016-05" db="EMBL/GenBank/DDBJ databases">
        <authorList>
            <person name="Lavstsen T."/>
            <person name="Jespersen J.S."/>
        </authorList>
    </citation>
    <scope>NUCLEOTIDE SEQUENCE</scope>
    <source>
        <tissue evidence="1">Brain</tissue>
    </source>
</reference>
<name>A0A1A8MMJ8_9TELE</name>
<dbReference type="AlphaFoldDB" id="A0A1A8MMJ8"/>
<reference evidence="1" key="2">
    <citation type="submission" date="2016-06" db="EMBL/GenBank/DDBJ databases">
        <title>The genome of a short-lived fish provides insights into sex chromosome evolution and the genetic control of aging.</title>
        <authorList>
            <person name="Reichwald K."/>
            <person name="Felder M."/>
            <person name="Petzold A."/>
            <person name="Koch P."/>
            <person name="Groth M."/>
            <person name="Platzer M."/>
        </authorList>
    </citation>
    <scope>NUCLEOTIDE SEQUENCE</scope>
    <source>
        <tissue evidence="1">Brain</tissue>
    </source>
</reference>
<evidence type="ECO:0000313" key="1">
    <source>
        <dbReference type="EMBL" id="SBR57654.1"/>
    </source>
</evidence>
<proteinExistence type="predicted"/>